<gene>
    <name evidence="3" type="ORF">ACK2TP_16870</name>
</gene>
<feature type="signal peptide" evidence="2">
    <location>
        <begin position="1"/>
        <end position="21"/>
    </location>
</feature>
<reference evidence="3 4" key="1">
    <citation type="submission" date="2024-12" db="EMBL/GenBank/DDBJ databases">
        <authorList>
            <person name="Lee Y."/>
        </authorList>
    </citation>
    <scope>NUCLEOTIDE SEQUENCE [LARGE SCALE GENOMIC DNA]</scope>
    <source>
        <strain evidence="3 4">03SUJ4</strain>
    </source>
</reference>
<dbReference type="SUPFAM" id="SSF48208">
    <property type="entry name" value="Six-hairpin glycosidases"/>
    <property type="match status" value="1"/>
</dbReference>
<sequence>MKLTRRSLSKMLAGSAATVLAASRLPAQAGQAQGTTTAPHENMAAPEAISAADRKGLEHFPKGYTPQEAGKAVAEHFVTSAHYHLDRIVYPEVCAWYGSLEFARVTKDQALIDKLKARFDPLFSNEAALLPPQGQHVDFSMFGALPLELYILTQDKRYLDLGLQYADKQWQKPDAQGLTGETRFWVDDMYMITIVQVQAYRATKDAKYLDRAALEAAAYLDKLQQPNGLFYHAPDVPFFWGRGNGWFAVGMAELLRDLPASHPKHARILQGYRTMLTSLLKYQGKDGMWRQLIDHDEAWPETSGTGMFAFAMVTGVKNGWLDHDAYAPAAHAAWTGLVGYLDQNSNVTSVCEGTNKLNSLEYYLLRKRRTGDFHGQAPLLWTAAALLRS</sequence>
<dbReference type="PROSITE" id="PS51318">
    <property type="entry name" value="TAT"/>
    <property type="match status" value="1"/>
</dbReference>
<accession>A0ABW9KNT6</accession>
<dbReference type="GO" id="GO:0016787">
    <property type="term" value="F:hydrolase activity"/>
    <property type="evidence" value="ECO:0007669"/>
    <property type="project" value="UniProtKB-KW"/>
</dbReference>
<keyword evidence="2" id="KW-0732">Signal</keyword>
<dbReference type="Pfam" id="PF07470">
    <property type="entry name" value="Glyco_hydro_88"/>
    <property type="match status" value="1"/>
</dbReference>
<organism evidence="3 4">
    <name type="scientific">Terriglobus aquaticus</name>
    <dbReference type="NCBI Taxonomy" id="940139"/>
    <lineage>
        <taxon>Bacteria</taxon>
        <taxon>Pseudomonadati</taxon>
        <taxon>Acidobacteriota</taxon>
        <taxon>Terriglobia</taxon>
        <taxon>Terriglobales</taxon>
        <taxon>Acidobacteriaceae</taxon>
        <taxon>Terriglobus</taxon>
    </lineage>
</organism>
<dbReference type="Gene3D" id="1.50.10.10">
    <property type="match status" value="1"/>
</dbReference>
<proteinExistence type="predicted"/>
<comment type="caution">
    <text evidence="3">The sequence shown here is derived from an EMBL/GenBank/DDBJ whole genome shotgun (WGS) entry which is preliminary data.</text>
</comment>
<evidence type="ECO:0000313" key="3">
    <source>
        <dbReference type="EMBL" id="MFN2977446.1"/>
    </source>
</evidence>
<keyword evidence="1 3" id="KW-0378">Hydrolase</keyword>
<dbReference type="InterPro" id="IPR052043">
    <property type="entry name" value="PolySaccharide_Degr_Enz"/>
</dbReference>
<keyword evidence="4" id="KW-1185">Reference proteome</keyword>
<dbReference type="Proteomes" id="UP001634747">
    <property type="component" value="Unassembled WGS sequence"/>
</dbReference>
<name>A0ABW9KNT6_9BACT</name>
<evidence type="ECO:0000256" key="2">
    <source>
        <dbReference type="SAM" id="SignalP"/>
    </source>
</evidence>
<evidence type="ECO:0000256" key="1">
    <source>
        <dbReference type="ARBA" id="ARBA00022801"/>
    </source>
</evidence>
<dbReference type="PANTHER" id="PTHR33886:SF8">
    <property type="entry name" value="UNSATURATED RHAMNOGALACTURONAN HYDROLASE (EUROFUNG)"/>
    <property type="match status" value="1"/>
</dbReference>
<dbReference type="RefSeq" id="WP_263414392.1">
    <property type="nucleotide sequence ID" value="NZ_BAABBH010000001.1"/>
</dbReference>
<feature type="chain" id="PRO_5045578175" evidence="2">
    <location>
        <begin position="22"/>
        <end position="389"/>
    </location>
</feature>
<dbReference type="EMBL" id="JBJYXY010000001">
    <property type="protein sequence ID" value="MFN2977446.1"/>
    <property type="molecule type" value="Genomic_DNA"/>
</dbReference>
<protein>
    <submittedName>
        <fullName evidence="3">Glycoside hydrolase family 105 protein</fullName>
    </submittedName>
</protein>
<dbReference type="InterPro" id="IPR010905">
    <property type="entry name" value="Glyco_hydro_88"/>
</dbReference>
<evidence type="ECO:0000313" key="4">
    <source>
        <dbReference type="Proteomes" id="UP001634747"/>
    </source>
</evidence>
<dbReference type="InterPro" id="IPR012341">
    <property type="entry name" value="6hp_glycosidase-like_sf"/>
</dbReference>
<dbReference type="InterPro" id="IPR008928">
    <property type="entry name" value="6-hairpin_glycosidase_sf"/>
</dbReference>
<dbReference type="InterPro" id="IPR006311">
    <property type="entry name" value="TAT_signal"/>
</dbReference>
<dbReference type="PANTHER" id="PTHR33886">
    <property type="entry name" value="UNSATURATED RHAMNOGALACTURONAN HYDROLASE (EUROFUNG)"/>
    <property type="match status" value="1"/>
</dbReference>